<evidence type="ECO:0000313" key="3">
    <source>
        <dbReference type="Proteomes" id="UP001236806"/>
    </source>
</evidence>
<feature type="region of interest" description="Disordered" evidence="1">
    <location>
        <begin position="114"/>
        <end position="141"/>
    </location>
</feature>
<gene>
    <name evidence="2" type="ORF">QFZ36_002290</name>
</gene>
<organism evidence="2 3">
    <name type="scientific">Pseudarthrobacter siccitolerans</name>
    <dbReference type="NCBI Taxonomy" id="861266"/>
    <lineage>
        <taxon>Bacteria</taxon>
        <taxon>Bacillati</taxon>
        <taxon>Actinomycetota</taxon>
        <taxon>Actinomycetes</taxon>
        <taxon>Micrococcales</taxon>
        <taxon>Micrococcaceae</taxon>
        <taxon>Pseudarthrobacter</taxon>
    </lineage>
</organism>
<dbReference type="Proteomes" id="UP001236806">
    <property type="component" value="Unassembled WGS sequence"/>
</dbReference>
<reference evidence="2 3" key="1">
    <citation type="submission" date="2023-07" db="EMBL/GenBank/DDBJ databases">
        <title>Comparative genomics of wheat-associated soil bacteria to identify genetic determinants of phenazine resistance.</title>
        <authorList>
            <person name="Mouncey N."/>
        </authorList>
    </citation>
    <scope>NUCLEOTIDE SEQUENCE [LARGE SCALE GENOMIC DNA]</scope>
    <source>
        <strain evidence="2 3">W1I3</strain>
    </source>
</reference>
<sequence length="210" mass="22750">MSRLEGERAAARAQLAPALDARWWDTAEAEDIVRVHQTATAWKGQDPMARSAANAIRDQVQQRYAIDVNALGTGVDGAAALSEAARAKTHAQEERTAATGENSQAVHLLAEAKRADKAQREKVEADNARPEQPADEAGAAYDSFERREGLARSLEHVADREAVLARINADRDQATPPAAAVTAWQGKFHKVQKARTALGTSQQVQRDLGR</sequence>
<proteinExistence type="predicted"/>
<comment type="caution">
    <text evidence="2">The sequence shown here is derived from an EMBL/GenBank/DDBJ whole genome shotgun (WGS) entry which is preliminary data.</text>
</comment>
<dbReference type="RefSeq" id="WP_306636520.1">
    <property type="nucleotide sequence ID" value="NZ_JAUSXB010000001.1"/>
</dbReference>
<keyword evidence="3" id="KW-1185">Reference proteome</keyword>
<evidence type="ECO:0000256" key="1">
    <source>
        <dbReference type="SAM" id="MobiDB-lite"/>
    </source>
</evidence>
<evidence type="ECO:0000313" key="2">
    <source>
        <dbReference type="EMBL" id="MDQ0674729.1"/>
    </source>
</evidence>
<protein>
    <submittedName>
        <fullName evidence="2">Uncharacterized protein</fullName>
    </submittedName>
</protein>
<name>A0ABU0PL77_9MICC</name>
<accession>A0ABU0PL77</accession>
<feature type="compositionally biased region" description="Basic and acidic residues" evidence="1">
    <location>
        <begin position="114"/>
        <end position="129"/>
    </location>
</feature>
<dbReference type="EMBL" id="JAUSXB010000001">
    <property type="protein sequence ID" value="MDQ0674729.1"/>
    <property type="molecule type" value="Genomic_DNA"/>
</dbReference>